<reference evidence="2" key="1">
    <citation type="journal article" date="2022" name="Toxins">
        <title>Genomic Analysis of Sphingopyxis sp. USTB-05 for Biodegrading Cyanobacterial Hepatotoxins.</title>
        <authorList>
            <person name="Liu C."/>
            <person name="Xu Q."/>
            <person name="Zhao Z."/>
            <person name="Zhang H."/>
            <person name="Liu X."/>
            <person name="Yin C."/>
            <person name="Liu Y."/>
            <person name="Yan H."/>
        </authorList>
    </citation>
    <scope>NUCLEOTIDE SEQUENCE</scope>
    <source>
        <strain evidence="2">NBD5</strain>
    </source>
</reference>
<evidence type="ECO:0000313" key="2">
    <source>
        <dbReference type="EMBL" id="USI71789.1"/>
    </source>
</evidence>
<keyword evidence="1" id="KW-0812">Transmembrane</keyword>
<sequence length="157" mass="16981">MRPTRTDDRDPTIPALSLVFGYGPMLPMLIGAGIAWTMAFPWPIIATSLTVLWAGAILLFLSGVRRGLAFHTPGGERPVQMLTMLWLFLLGLGAFVVRTPVAALILLLIGYGSIAILDPIAARREEAPAHFARLRPPQMLVGMIGLAALLAYHLTRG</sequence>
<evidence type="ECO:0000256" key="1">
    <source>
        <dbReference type="SAM" id="Phobius"/>
    </source>
</evidence>
<dbReference type="Proteomes" id="UP001056937">
    <property type="component" value="Chromosome 1"/>
</dbReference>
<feature type="transmembrane region" description="Helical" evidence="1">
    <location>
        <begin position="85"/>
        <end position="117"/>
    </location>
</feature>
<accession>A0ABY4X4H0</accession>
<name>A0ABY4X4H0_9SPHN</name>
<feature type="transmembrane region" description="Helical" evidence="1">
    <location>
        <begin position="12"/>
        <end position="36"/>
    </location>
</feature>
<feature type="transmembrane region" description="Helical" evidence="1">
    <location>
        <begin position="137"/>
        <end position="155"/>
    </location>
</feature>
<proteinExistence type="predicted"/>
<gene>
    <name evidence="2" type="ORF">LHA26_10695</name>
</gene>
<dbReference type="RefSeq" id="WP_252165602.1">
    <property type="nucleotide sequence ID" value="NZ_CP084930.1"/>
</dbReference>
<evidence type="ECO:0000313" key="3">
    <source>
        <dbReference type="Proteomes" id="UP001056937"/>
    </source>
</evidence>
<keyword evidence="1" id="KW-1133">Transmembrane helix</keyword>
<organism evidence="2 3">
    <name type="scientific">Sphingomonas morindae</name>
    <dbReference type="NCBI Taxonomy" id="1541170"/>
    <lineage>
        <taxon>Bacteria</taxon>
        <taxon>Pseudomonadati</taxon>
        <taxon>Pseudomonadota</taxon>
        <taxon>Alphaproteobacteria</taxon>
        <taxon>Sphingomonadales</taxon>
        <taxon>Sphingomonadaceae</taxon>
        <taxon>Sphingomonas</taxon>
    </lineage>
</organism>
<protein>
    <submittedName>
        <fullName evidence="2">DUF3429 domain-containing protein</fullName>
    </submittedName>
</protein>
<feature type="transmembrane region" description="Helical" evidence="1">
    <location>
        <begin position="42"/>
        <end position="64"/>
    </location>
</feature>
<keyword evidence="3" id="KW-1185">Reference proteome</keyword>
<keyword evidence="1" id="KW-0472">Membrane</keyword>
<dbReference type="EMBL" id="CP084930">
    <property type="protein sequence ID" value="USI71789.1"/>
    <property type="molecule type" value="Genomic_DNA"/>
</dbReference>